<evidence type="ECO:0000313" key="5">
    <source>
        <dbReference type="EMBL" id="XCH32811.1"/>
    </source>
</evidence>
<dbReference type="PANTHER" id="PTHR20857:SF23">
    <property type="entry name" value="THIAMINE BIOSYNTHETIC BIFUNCTIONAL ENZYME"/>
    <property type="match status" value="1"/>
</dbReference>
<dbReference type="SUPFAM" id="SSF51391">
    <property type="entry name" value="Thiamin phosphate synthase"/>
    <property type="match status" value="1"/>
</dbReference>
<keyword evidence="2" id="KW-0784">Thiamine biosynthesis</keyword>
<name>A0AAU8G8Z2_9CHLR</name>
<accession>A0AAU8G8Z2</accession>
<evidence type="ECO:0000256" key="1">
    <source>
        <dbReference type="ARBA" id="ARBA00004948"/>
    </source>
</evidence>
<dbReference type="RefSeq" id="WP_353714081.1">
    <property type="nucleotide sequence ID" value="NZ_CP159307.1"/>
</dbReference>
<gene>
    <name evidence="5" type="ORF">ABV300_06520</name>
</gene>
<proteinExistence type="predicted"/>
<dbReference type="InterPro" id="IPR022998">
    <property type="entry name" value="ThiamineP_synth_TenI"/>
</dbReference>
<dbReference type="AlphaFoldDB" id="A0AAU8G8Z2"/>
<dbReference type="CDD" id="cd00564">
    <property type="entry name" value="TMP_TenI"/>
    <property type="match status" value="1"/>
</dbReference>
<dbReference type="Pfam" id="PF02581">
    <property type="entry name" value="TMP-TENI"/>
    <property type="match status" value="1"/>
</dbReference>
<feature type="domain" description="ThiD2" evidence="4">
    <location>
        <begin position="10"/>
        <end position="132"/>
    </location>
</feature>
<evidence type="ECO:0000256" key="2">
    <source>
        <dbReference type="ARBA" id="ARBA00022977"/>
    </source>
</evidence>
<dbReference type="Gene3D" id="3.20.20.70">
    <property type="entry name" value="Aldolase class I"/>
    <property type="match status" value="1"/>
</dbReference>
<dbReference type="InterPro" id="IPR013785">
    <property type="entry name" value="Aldolase_TIM"/>
</dbReference>
<feature type="domain" description="Thiamine phosphate synthase/TenI" evidence="3">
    <location>
        <begin position="153"/>
        <end position="260"/>
    </location>
</feature>
<dbReference type="InterPro" id="IPR036206">
    <property type="entry name" value="ThiamineP_synth_sf"/>
</dbReference>
<dbReference type="Pfam" id="PF17792">
    <property type="entry name" value="ThiD2"/>
    <property type="match status" value="1"/>
</dbReference>
<reference evidence="5" key="1">
    <citation type="submission" date="2024-06" db="EMBL/GenBank/DDBJ databases">
        <title>A Novel Isolate, Dehalogenimonas sp. Strain 4OHTPN, Dechlorinates Aromatic 4 Hydroxy chlorothalonil by a Novel Reductive Dehalogenase.</title>
        <authorList>
            <person name="Liu G."/>
        </authorList>
    </citation>
    <scope>NUCLEOTIDE SEQUENCE</scope>
    <source>
        <strain evidence="5">4OHTPN</strain>
    </source>
</reference>
<comment type="pathway">
    <text evidence="1">Cofactor biosynthesis; thiamine diphosphate biosynthesis.</text>
</comment>
<sequence length="282" mass="31052">MATFPQKTLRIIDANLDRATEGLRVLEDIARFALDSEPISQELKALRHSLHQAFDEVKFELISSRDSPGDVGRGSAFPKEPAESLVETVVANSRRVAQSMRTIEEILRSTDTKTCAVDAEGVRFRVYALEKELVSELSRKLNRALVGRLYVSADSQETFYKALDMEPSAIQLNPSGQSRTDFWELAVECRDICAEKKILFLIGERIDVAAAVKADGVVIGRDSLPVKVIRELLGLKSLIGFVARDASEATTAQDAGVDFLIDAGVNGISEWETPELPVIKTC</sequence>
<dbReference type="EMBL" id="CP159307">
    <property type="protein sequence ID" value="XCH32811.1"/>
    <property type="molecule type" value="Genomic_DNA"/>
</dbReference>
<dbReference type="GO" id="GO:0004789">
    <property type="term" value="F:thiamine-phosphate diphosphorylase activity"/>
    <property type="evidence" value="ECO:0007669"/>
    <property type="project" value="TreeGrafter"/>
</dbReference>
<dbReference type="PANTHER" id="PTHR20857">
    <property type="entry name" value="THIAMINE-PHOSPHATE PYROPHOSPHORYLASE"/>
    <property type="match status" value="1"/>
</dbReference>
<dbReference type="GO" id="GO:0005737">
    <property type="term" value="C:cytoplasm"/>
    <property type="evidence" value="ECO:0007669"/>
    <property type="project" value="TreeGrafter"/>
</dbReference>
<dbReference type="GO" id="GO:0009228">
    <property type="term" value="P:thiamine biosynthetic process"/>
    <property type="evidence" value="ECO:0007669"/>
    <property type="project" value="UniProtKB-KW"/>
</dbReference>
<evidence type="ECO:0000259" key="4">
    <source>
        <dbReference type="Pfam" id="PF17792"/>
    </source>
</evidence>
<dbReference type="InterPro" id="IPR041397">
    <property type="entry name" value="ThiD2"/>
</dbReference>
<evidence type="ECO:0000259" key="3">
    <source>
        <dbReference type="Pfam" id="PF02581"/>
    </source>
</evidence>
<protein>
    <submittedName>
        <fullName evidence="5">Thiamine phosphate synthase</fullName>
    </submittedName>
</protein>
<organism evidence="5">
    <name type="scientific">Dehalogenimonas sp. 4OHTPN</name>
    <dbReference type="NCBI Taxonomy" id="3166643"/>
    <lineage>
        <taxon>Bacteria</taxon>
        <taxon>Bacillati</taxon>
        <taxon>Chloroflexota</taxon>
        <taxon>Dehalococcoidia</taxon>
        <taxon>Dehalococcoidales</taxon>
        <taxon>Dehalococcoidaceae</taxon>
        <taxon>Dehalogenimonas</taxon>
    </lineage>
</organism>